<evidence type="ECO:0000256" key="1">
    <source>
        <dbReference type="SAM" id="SignalP"/>
    </source>
</evidence>
<accession>A0A395GM29</accession>
<reference evidence="2 3" key="1">
    <citation type="submission" date="2018-02" db="EMBL/GenBank/DDBJ databases">
        <title>The genomes of Aspergillus section Nigri reveals drivers in fungal speciation.</title>
        <authorList>
            <consortium name="DOE Joint Genome Institute"/>
            <person name="Vesth T.C."/>
            <person name="Nybo J."/>
            <person name="Theobald S."/>
            <person name="Brandl J."/>
            <person name="Frisvad J.C."/>
            <person name="Nielsen K.F."/>
            <person name="Lyhne E.K."/>
            <person name="Kogle M.E."/>
            <person name="Kuo A."/>
            <person name="Riley R."/>
            <person name="Clum A."/>
            <person name="Nolan M."/>
            <person name="Lipzen A."/>
            <person name="Salamov A."/>
            <person name="Henrissat B."/>
            <person name="Wiebenga A."/>
            <person name="De vries R.P."/>
            <person name="Grigoriev I.V."/>
            <person name="Mortensen U.H."/>
            <person name="Andersen M.R."/>
            <person name="Baker S.E."/>
        </authorList>
    </citation>
    <scope>NUCLEOTIDE SEQUENCE [LARGE SCALE GENOMIC DNA]</scope>
    <source>
        <strain evidence="2 3">CBS 121593</strain>
    </source>
</reference>
<dbReference type="VEuPathDB" id="FungiDB:BO80DRAFT_430184"/>
<dbReference type="EMBL" id="KZ824504">
    <property type="protein sequence ID" value="RAK95083.1"/>
    <property type="molecule type" value="Genomic_DNA"/>
</dbReference>
<evidence type="ECO:0000313" key="3">
    <source>
        <dbReference type="Proteomes" id="UP000249402"/>
    </source>
</evidence>
<gene>
    <name evidence="2" type="ORF">BO80DRAFT_430184</name>
</gene>
<evidence type="ECO:0008006" key="4">
    <source>
        <dbReference type="Google" id="ProtNLM"/>
    </source>
</evidence>
<proteinExistence type="predicted"/>
<dbReference type="Proteomes" id="UP000249402">
    <property type="component" value="Unassembled WGS sequence"/>
</dbReference>
<keyword evidence="1" id="KW-0732">Signal</keyword>
<feature type="chain" id="PRO_5017267616" description="Secreted protein" evidence="1">
    <location>
        <begin position="19"/>
        <end position="73"/>
    </location>
</feature>
<protein>
    <recommendedName>
        <fullName evidence="4">Secreted protein</fullName>
    </recommendedName>
</protein>
<evidence type="ECO:0000313" key="2">
    <source>
        <dbReference type="EMBL" id="RAK95083.1"/>
    </source>
</evidence>
<dbReference type="GeneID" id="37225518"/>
<dbReference type="RefSeq" id="XP_025569411.1">
    <property type="nucleotide sequence ID" value="XM_025720653.1"/>
</dbReference>
<dbReference type="AlphaFoldDB" id="A0A395GM29"/>
<keyword evidence="3" id="KW-1185">Reference proteome</keyword>
<feature type="signal peptide" evidence="1">
    <location>
        <begin position="1"/>
        <end position="18"/>
    </location>
</feature>
<name>A0A395GM29_9EURO</name>
<organism evidence="2 3">
    <name type="scientific">Aspergillus ibericus CBS 121593</name>
    <dbReference type="NCBI Taxonomy" id="1448316"/>
    <lineage>
        <taxon>Eukaryota</taxon>
        <taxon>Fungi</taxon>
        <taxon>Dikarya</taxon>
        <taxon>Ascomycota</taxon>
        <taxon>Pezizomycotina</taxon>
        <taxon>Eurotiomycetes</taxon>
        <taxon>Eurotiomycetidae</taxon>
        <taxon>Eurotiales</taxon>
        <taxon>Aspergillaceae</taxon>
        <taxon>Aspergillus</taxon>
        <taxon>Aspergillus subgen. Circumdati</taxon>
    </lineage>
</organism>
<sequence length="73" mass="8066">MALFCAMFPLIACGHLYGTNRGWHFILIALRAIFQGQPRSPGLKMQCPENVEDQPSAQKVDNGSMTAYYPGCC</sequence>